<dbReference type="AlphaFoldDB" id="A0A368VM04"/>
<protein>
    <submittedName>
        <fullName evidence="2">Uncharacterized protein</fullName>
    </submittedName>
</protein>
<dbReference type="EMBL" id="QPJC01000013">
    <property type="protein sequence ID" value="RCW40055.1"/>
    <property type="molecule type" value="Genomic_DNA"/>
</dbReference>
<sequence>MNSSAGEPERGRNDPDVDPTLPNEEDVDPSDVPGKHDVDNRELPNERDVRSFRVPDEDDLGPHDD</sequence>
<gene>
    <name evidence="2" type="ORF">DFQ14_113138</name>
</gene>
<evidence type="ECO:0000256" key="1">
    <source>
        <dbReference type="SAM" id="MobiDB-lite"/>
    </source>
</evidence>
<evidence type="ECO:0000313" key="2">
    <source>
        <dbReference type="EMBL" id="RCW40055.1"/>
    </source>
</evidence>
<feature type="compositionally biased region" description="Basic and acidic residues" evidence="1">
    <location>
        <begin position="33"/>
        <end position="65"/>
    </location>
</feature>
<dbReference type="RefSeq" id="WP_114454498.1">
    <property type="nucleotide sequence ID" value="NZ_QPJC01000013.1"/>
</dbReference>
<reference evidence="2 3" key="1">
    <citation type="submission" date="2018-07" db="EMBL/GenBank/DDBJ databases">
        <title>Genomic Encyclopedia of Type Strains, Phase III (KMG-III): the genomes of soil and plant-associated and newly described type strains.</title>
        <authorList>
            <person name="Whitman W."/>
        </authorList>
    </citation>
    <scope>NUCLEOTIDE SEQUENCE [LARGE SCALE GENOMIC DNA]</scope>
    <source>
        <strain evidence="2 3">CECT 8575</strain>
    </source>
</reference>
<proteinExistence type="predicted"/>
<comment type="caution">
    <text evidence="2">The sequence shown here is derived from an EMBL/GenBank/DDBJ whole genome shotgun (WGS) entry which is preliminary data.</text>
</comment>
<keyword evidence="3" id="KW-1185">Reference proteome</keyword>
<name>A0A368VM04_9ACTN</name>
<organism evidence="2 3">
    <name type="scientific">Halopolyspora algeriensis</name>
    <dbReference type="NCBI Taxonomy" id="1500506"/>
    <lineage>
        <taxon>Bacteria</taxon>
        <taxon>Bacillati</taxon>
        <taxon>Actinomycetota</taxon>
        <taxon>Actinomycetes</taxon>
        <taxon>Actinomycetes incertae sedis</taxon>
        <taxon>Halopolyspora</taxon>
    </lineage>
</organism>
<feature type="region of interest" description="Disordered" evidence="1">
    <location>
        <begin position="1"/>
        <end position="65"/>
    </location>
</feature>
<accession>A0A368VM04</accession>
<dbReference type="Proteomes" id="UP000253495">
    <property type="component" value="Unassembled WGS sequence"/>
</dbReference>
<evidence type="ECO:0000313" key="3">
    <source>
        <dbReference type="Proteomes" id="UP000253495"/>
    </source>
</evidence>